<dbReference type="SUPFAM" id="SSF46689">
    <property type="entry name" value="Homeodomain-like"/>
    <property type="match status" value="1"/>
</dbReference>
<dbReference type="Pfam" id="PF12833">
    <property type="entry name" value="HTH_18"/>
    <property type="match status" value="1"/>
</dbReference>
<dbReference type="Proteomes" id="UP000186666">
    <property type="component" value="Unassembled WGS sequence"/>
</dbReference>
<keyword evidence="1" id="KW-0805">Transcription regulation</keyword>
<reference evidence="6 7" key="1">
    <citation type="submission" date="2017-01" db="EMBL/GenBank/DDBJ databases">
        <authorList>
            <person name="Varghese N."/>
            <person name="Submissions S."/>
        </authorList>
    </citation>
    <scope>NUCLEOTIDE SEQUENCE [LARGE SCALE GENOMIC DNA]</scope>
    <source>
        <strain evidence="6 7">ATCC 23464</strain>
    </source>
</reference>
<keyword evidence="3" id="KW-0804">Transcription</keyword>
<dbReference type="Gene3D" id="1.10.10.60">
    <property type="entry name" value="Homeodomain-like"/>
    <property type="match status" value="2"/>
</dbReference>
<evidence type="ECO:0000256" key="4">
    <source>
        <dbReference type="SAM" id="Phobius"/>
    </source>
</evidence>
<evidence type="ECO:0000256" key="3">
    <source>
        <dbReference type="ARBA" id="ARBA00023163"/>
    </source>
</evidence>
<protein>
    <submittedName>
        <fullName evidence="6">AraC-type DNA-binding protein</fullName>
    </submittedName>
</protein>
<evidence type="ECO:0000313" key="6">
    <source>
        <dbReference type="EMBL" id="SIR58375.1"/>
    </source>
</evidence>
<dbReference type="PRINTS" id="PR00032">
    <property type="entry name" value="HTHARAC"/>
</dbReference>
<dbReference type="PROSITE" id="PS01124">
    <property type="entry name" value="HTH_ARAC_FAMILY_2"/>
    <property type="match status" value="1"/>
</dbReference>
<proteinExistence type="predicted"/>
<keyword evidence="2 6" id="KW-0238">DNA-binding</keyword>
<evidence type="ECO:0000256" key="2">
    <source>
        <dbReference type="ARBA" id="ARBA00023125"/>
    </source>
</evidence>
<dbReference type="InterPro" id="IPR018060">
    <property type="entry name" value="HTH_AraC"/>
</dbReference>
<gene>
    <name evidence="6" type="ORF">SAMN05421578_12047</name>
</gene>
<keyword evidence="4" id="KW-0472">Membrane</keyword>
<evidence type="ECO:0000256" key="1">
    <source>
        <dbReference type="ARBA" id="ARBA00023015"/>
    </source>
</evidence>
<dbReference type="EMBL" id="FTNK01000020">
    <property type="protein sequence ID" value="SIR58375.1"/>
    <property type="molecule type" value="Genomic_DNA"/>
</dbReference>
<name>A0ABY1KC45_9BACL</name>
<keyword evidence="4" id="KW-1133">Transmembrane helix</keyword>
<dbReference type="GO" id="GO:0003677">
    <property type="term" value="F:DNA binding"/>
    <property type="evidence" value="ECO:0007669"/>
    <property type="project" value="UniProtKB-KW"/>
</dbReference>
<comment type="caution">
    <text evidence="6">The sequence shown here is derived from an EMBL/GenBank/DDBJ whole genome shotgun (WGS) entry which is preliminary data.</text>
</comment>
<feature type="domain" description="HTH araC/xylS-type" evidence="5">
    <location>
        <begin position="646"/>
        <end position="745"/>
    </location>
</feature>
<dbReference type="Gene3D" id="3.30.450.20">
    <property type="entry name" value="PAS domain"/>
    <property type="match status" value="1"/>
</dbReference>
<keyword evidence="4" id="KW-0812">Transmembrane</keyword>
<dbReference type="SMART" id="SM00342">
    <property type="entry name" value="HTH_ARAC"/>
    <property type="match status" value="1"/>
</dbReference>
<evidence type="ECO:0000313" key="7">
    <source>
        <dbReference type="Proteomes" id="UP000186666"/>
    </source>
</evidence>
<accession>A0ABY1KC45</accession>
<organism evidence="6 7">
    <name type="scientific">Paenibacillus macquariensis</name>
    <dbReference type="NCBI Taxonomy" id="948756"/>
    <lineage>
        <taxon>Bacteria</taxon>
        <taxon>Bacillati</taxon>
        <taxon>Bacillota</taxon>
        <taxon>Bacilli</taxon>
        <taxon>Bacillales</taxon>
        <taxon>Paenibacillaceae</taxon>
        <taxon>Paenibacillus</taxon>
    </lineage>
</organism>
<evidence type="ECO:0000259" key="5">
    <source>
        <dbReference type="PROSITE" id="PS01124"/>
    </source>
</evidence>
<dbReference type="InterPro" id="IPR009057">
    <property type="entry name" value="Homeodomain-like_sf"/>
</dbReference>
<keyword evidence="7" id="KW-1185">Reference proteome</keyword>
<dbReference type="InterPro" id="IPR020449">
    <property type="entry name" value="Tscrpt_reg_AraC-type_HTH"/>
</dbReference>
<sequence>MFKKLVLKTPFQLFLSILLPFLISTMTLLFVQYSFLKQNFEDYALQKIYNQQTSELDNTKRNVEVLTESARSLAITAFFDDMIKDLLYSDVAAEDYVKYQEKVQSYKNIYPFLHSIDIFNGQTVYTVPSENFVYNRETFPDKNIFTILEDIKNYHSHSIVLREIPNVLSGITTNATPMIRVYSYLFYDTQLQKGKVSEALILNISEDWMMKSIASNDSQKNSRIFMIDSSGRLMTSDSIHPLLSDMNEYSYVQRIISSGEPSGRLRMDLGGIDSFITYTTTDELGWKLINITPYTEIIKEIAGMRGKTYLLILIFLLGGILLTFYLSRRLYVPVILVIRNHNLLESEKKEESYNRKQDVLRKLVKSSDHGPDHSLHRTFQKYNIVLEPHDSFLVFLFNIDHYSELCSKYNSRDRSLLKFGMMNIVSELLSGLYKHECVDIEEDQILVLINFSMDEKPPQQDRLFEIVSEFQRNALKYLQLSITVTISETFESILNLNFHYLKTVELSSYRMIFGHQAILSKSIVEINNEEFKYPQDQEKELTDAMIQGHFQESNRLLFGMIDHASSFSFTVLNSVLIRLLLSIRYAIEVLEANHAIKVNFSFNAYLDKLQKIETLEMIKSDFQELLGHLEQELETKKNHKYINLLEEVTRIIQRDFTNPALSLDTVAEEVGLSSPYLGKLFKKYSNVSMNDYVNSVRLVYATELIATNDETIIEIMQLSGFSSRSHFFTLFKKVHGLTPSQYRNNIKKLERQP</sequence>
<dbReference type="RefSeq" id="WP_068590468.1">
    <property type="nucleotide sequence ID" value="NZ_FTNK01000020.1"/>
</dbReference>
<dbReference type="PANTHER" id="PTHR43280:SF2">
    <property type="entry name" value="HTH-TYPE TRANSCRIPTIONAL REGULATOR EXSA"/>
    <property type="match status" value="1"/>
</dbReference>
<feature type="transmembrane region" description="Helical" evidence="4">
    <location>
        <begin position="308"/>
        <end position="326"/>
    </location>
</feature>
<dbReference type="PANTHER" id="PTHR43280">
    <property type="entry name" value="ARAC-FAMILY TRANSCRIPTIONAL REGULATOR"/>
    <property type="match status" value="1"/>
</dbReference>
<feature type="transmembrane region" description="Helical" evidence="4">
    <location>
        <begin position="12"/>
        <end position="31"/>
    </location>
</feature>